<dbReference type="NCBIfam" id="TIGR01892">
    <property type="entry name" value="AcOrn-deacetyl"/>
    <property type="match status" value="1"/>
</dbReference>
<reference evidence="11 12" key="1">
    <citation type="submission" date="2016-08" db="EMBL/GenBank/DDBJ databases">
        <title>Draft genome of Amylibacter sp. strain 4G11.</title>
        <authorList>
            <person name="Wong S.-K."/>
            <person name="Hamasaki K."/>
            <person name="Yoshizawa S."/>
        </authorList>
    </citation>
    <scope>NUCLEOTIDE SEQUENCE [LARGE SCALE GENOMIC DNA]</scope>
    <source>
        <strain evidence="11 12">4G11</strain>
    </source>
</reference>
<keyword evidence="6" id="KW-0479">Metal-binding</keyword>
<evidence type="ECO:0000256" key="1">
    <source>
        <dbReference type="ARBA" id="ARBA00001947"/>
    </source>
</evidence>
<keyword evidence="3" id="KW-0963">Cytoplasm</keyword>
<evidence type="ECO:0000259" key="10">
    <source>
        <dbReference type="Pfam" id="PF07687"/>
    </source>
</evidence>
<dbReference type="Gene3D" id="3.40.630.10">
    <property type="entry name" value="Zn peptidases"/>
    <property type="match status" value="1"/>
</dbReference>
<dbReference type="GO" id="GO:0008777">
    <property type="term" value="F:acetylornithine deacetylase activity"/>
    <property type="evidence" value="ECO:0007669"/>
    <property type="project" value="TreeGrafter"/>
</dbReference>
<keyword evidence="12" id="KW-1185">Reference proteome</keyword>
<dbReference type="InterPro" id="IPR011650">
    <property type="entry name" value="Peptidase_M20_dimer"/>
</dbReference>
<evidence type="ECO:0000313" key="11">
    <source>
        <dbReference type="EMBL" id="PIB24392.1"/>
    </source>
</evidence>
<accession>A0A2G5K5T9</accession>
<dbReference type="Gene3D" id="3.30.70.360">
    <property type="match status" value="1"/>
</dbReference>
<dbReference type="Proteomes" id="UP000231516">
    <property type="component" value="Unassembled WGS sequence"/>
</dbReference>
<dbReference type="Pfam" id="PF07687">
    <property type="entry name" value="M20_dimer"/>
    <property type="match status" value="1"/>
</dbReference>
<evidence type="ECO:0000256" key="3">
    <source>
        <dbReference type="ARBA" id="ARBA00022490"/>
    </source>
</evidence>
<evidence type="ECO:0000256" key="5">
    <source>
        <dbReference type="ARBA" id="ARBA00022605"/>
    </source>
</evidence>
<evidence type="ECO:0000256" key="6">
    <source>
        <dbReference type="ARBA" id="ARBA00022723"/>
    </source>
</evidence>
<protein>
    <submittedName>
        <fullName evidence="11">Acetylornithine deacetylase (ArgE)</fullName>
    </submittedName>
</protein>
<dbReference type="NCBIfam" id="NF005710">
    <property type="entry name" value="PRK07522.1"/>
    <property type="match status" value="1"/>
</dbReference>
<dbReference type="GO" id="GO:0006526">
    <property type="term" value="P:L-arginine biosynthetic process"/>
    <property type="evidence" value="ECO:0007669"/>
    <property type="project" value="UniProtKB-KW"/>
</dbReference>
<feature type="domain" description="Peptidase M20 dimerisation" evidence="10">
    <location>
        <begin position="174"/>
        <end position="284"/>
    </location>
</feature>
<evidence type="ECO:0000256" key="8">
    <source>
        <dbReference type="ARBA" id="ARBA00022833"/>
    </source>
</evidence>
<evidence type="ECO:0000256" key="7">
    <source>
        <dbReference type="ARBA" id="ARBA00022801"/>
    </source>
</evidence>
<keyword evidence="4" id="KW-0055">Arginine biosynthesis</keyword>
<organism evidence="11 12">
    <name type="scientific">Paramylibacter kogurei</name>
    <dbReference type="NCBI Taxonomy" id="1889778"/>
    <lineage>
        <taxon>Bacteria</taxon>
        <taxon>Pseudomonadati</taxon>
        <taxon>Pseudomonadota</taxon>
        <taxon>Alphaproteobacteria</taxon>
        <taxon>Rhodobacterales</taxon>
        <taxon>Paracoccaceae</taxon>
        <taxon>Paramylibacter</taxon>
    </lineage>
</organism>
<dbReference type="RefSeq" id="WP_099592721.1">
    <property type="nucleotide sequence ID" value="NZ_MDGM01000012.1"/>
</dbReference>
<comment type="caution">
    <text evidence="11">The sequence shown here is derived from an EMBL/GenBank/DDBJ whole genome shotgun (WGS) entry which is preliminary data.</text>
</comment>
<dbReference type="PANTHER" id="PTHR43808:SF31">
    <property type="entry name" value="N-ACETYL-L-CITRULLINE DEACETYLASE"/>
    <property type="match status" value="1"/>
</dbReference>
<evidence type="ECO:0000256" key="2">
    <source>
        <dbReference type="ARBA" id="ARBA00005691"/>
    </source>
</evidence>
<keyword evidence="7" id="KW-0378">Hydrolase</keyword>
<dbReference type="CDD" id="cd03894">
    <property type="entry name" value="M20_ArgE"/>
    <property type="match status" value="1"/>
</dbReference>
<dbReference type="EMBL" id="MDGM01000012">
    <property type="protein sequence ID" value="PIB24392.1"/>
    <property type="molecule type" value="Genomic_DNA"/>
</dbReference>
<dbReference type="OrthoDB" id="9809784at2"/>
<comment type="similarity">
    <text evidence="2">Belongs to the peptidase M20A family. ArgE subfamily.</text>
</comment>
<comment type="cofactor">
    <cofactor evidence="1">
        <name>Zn(2+)</name>
        <dbReference type="ChEBI" id="CHEBI:29105"/>
    </cofactor>
</comment>
<dbReference type="SUPFAM" id="SSF53187">
    <property type="entry name" value="Zn-dependent exopeptidases"/>
    <property type="match status" value="1"/>
</dbReference>
<dbReference type="InterPro" id="IPR002933">
    <property type="entry name" value="Peptidase_M20"/>
</dbReference>
<name>A0A2G5K5T9_9RHOB</name>
<dbReference type="InterPro" id="IPR001261">
    <property type="entry name" value="ArgE/DapE_CS"/>
</dbReference>
<evidence type="ECO:0000256" key="4">
    <source>
        <dbReference type="ARBA" id="ARBA00022571"/>
    </source>
</evidence>
<sequence length="385" mass="41562">MTNDLSETIEILDRLIGFETISSQSNAECIAWIQEYLENLGAKCVLSSAVEGKANLFATLGPDVDGGIILSGHTDVVPVAGQKWSHDPFVMRQSAGRLYGRGTCDMKGFIAASLVCAKHYATLDLQIPVHFAFTYDEEVGCLGARVLIDELVKSGLKPSVCIVGEPTSMRIIKGHKGCCEYTTQFTGVEGHSSQPDLCVNALEYATRFVSKLMEVRANLPAMAPKNSPFDPPHSTSSICEFQSGVAHNVVPNTATVGWEMRVVQKSDHTYLRGEMQRFVDDVLRPEMQAKSPAADIAETFASEVDGLEPEPDSAAVKIVQELTGGNSTDVVAFGTEAGLFQQNGISTVICGPGSIEQAHKPDEYVDLSQLDTCLAMLKRLGDKLV</sequence>
<dbReference type="InterPro" id="IPR050072">
    <property type="entry name" value="Peptidase_M20A"/>
</dbReference>
<keyword evidence="5" id="KW-0028">Amino-acid biosynthesis</keyword>
<evidence type="ECO:0000313" key="12">
    <source>
        <dbReference type="Proteomes" id="UP000231516"/>
    </source>
</evidence>
<gene>
    <name evidence="11" type="ORF">BFP76_04045</name>
</gene>
<proteinExistence type="inferred from homology"/>
<dbReference type="PANTHER" id="PTHR43808">
    <property type="entry name" value="ACETYLORNITHINE DEACETYLASE"/>
    <property type="match status" value="1"/>
</dbReference>
<evidence type="ECO:0000256" key="9">
    <source>
        <dbReference type="ARBA" id="ARBA00023285"/>
    </source>
</evidence>
<dbReference type="InterPro" id="IPR036264">
    <property type="entry name" value="Bact_exopeptidase_dim_dom"/>
</dbReference>
<dbReference type="PROSITE" id="PS00759">
    <property type="entry name" value="ARGE_DAPE_CPG2_2"/>
    <property type="match status" value="1"/>
</dbReference>
<dbReference type="AlphaFoldDB" id="A0A2G5K5T9"/>
<dbReference type="GO" id="GO:0046872">
    <property type="term" value="F:metal ion binding"/>
    <property type="evidence" value="ECO:0007669"/>
    <property type="project" value="UniProtKB-KW"/>
</dbReference>
<keyword evidence="9" id="KW-0170">Cobalt</keyword>
<dbReference type="SUPFAM" id="SSF55031">
    <property type="entry name" value="Bacterial exopeptidase dimerisation domain"/>
    <property type="match status" value="1"/>
</dbReference>
<dbReference type="Pfam" id="PF01546">
    <property type="entry name" value="Peptidase_M20"/>
    <property type="match status" value="1"/>
</dbReference>
<dbReference type="InterPro" id="IPR010169">
    <property type="entry name" value="AcOrn-deacetyl"/>
</dbReference>
<keyword evidence="8" id="KW-0862">Zinc</keyword>